<dbReference type="OrthoDB" id="8482074at2"/>
<name>A0A1M7J2R5_9RHOB</name>
<protein>
    <recommendedName>
        <fullName evidence="4">DUF5666 domain-containing protein</fullName>
    </recommendedName>
</protein>
<sequence length="213" mass="22894">MKHLHILTITTAIATAFGSAAVAQGSEVATANNGEWISLTGSVASISADRFTLDYGANELTIEMDDFDSYDENLLIAGDQVTVSGMIDTDFVDNKTLEASSVYVDNLNEFFYASSADEEDGYYSYAANDYWDGGDWISLTGEVASVDGETFTLDTGVGEYVIDADQMAYNPLDSEGAEQIEVGERVVVSGEFDTFDLYGDEDIEAEAVTTLSG</sequence>
<dbReference type="InterPro" id="IPR036700">
    <property type="entry name" value="BOBF_sf"/>
</dbReference>
<proteinExistence type="predicted"/>
<dbReference type="Gene3D" id="2.40.50.200">
    <property type="entry name" value="Bacterial OB-fold"/>
    <property type="match status" value="1"/>
</dbReference>
<organism evidence="2 3">
    <name type="scientific">Roseovarius pacificus</name>
    <dbReference type="NCBI Taxonomy" id="337701"/>
    <lineage>
        <taxon>Bacteria</taxon>
        <taxon>Pseudomonadati</taxon>
        <taxon>Pseudomonadota</taxon>
        <taxon>Alphaproteobacteria</taxon>
        <taxon>Rhodobacterales</taxon>
        <taxon>Roseobacteraceae</taxon>
        <taxon>Roseovarius</taxon>
    </lineage>
</organism>
<dbReference type="RefSeq" id="WP_073037284.1">
    <property type="nucleotide sequence ID" value="NZ_BMLR01000018.1"/>
</dbReference>
<evidence type="ECO:0000313" key="2">
    <source>
        <dbReference type="EMBL" id="SHM47276.1"/>
    </source>
</evidence>
<dbReference type="Proteomes" id="UP000183974">
    <property type="component" value="Unassembled WGS sequence"/>
</dbReference>
<dbReference type="AlphaFoldDB" id="A0A1M7J2R5"/>
<evidence type="ECO:0008006" key="4">
    <source>
        <dbReference type="Google" id="ProtNLM"/>
    </source>
</evidence>
<accession>A0A1M7J2R5</accession>
<keyword evidence="3" id="KW-1185">Reference proteome</keyword>
<feature type="signal peptide" evidence="1">
    <location>
        <begin position="1"/>
        <end position="23"/>
    </location>
</feature>
<reference evidence="2 3" key="1">
    <citation type="submission" date="2016-11" db="EMBL/GenBank/DDBJ databases">
        <authorList>
            <person name="Jaros S."/>
            <person name="Januszkiewicz K."/>
            <person name="Wedrychowicz H."/>
        </authorList>
    </citation>
    <scope>NUCLEOTIDE SEQUENCE [LARGE SCALE GENOMIC DNA]</scope>
    <source>
        <strain evidence="2 3">DSM 29589</strain>
    </source>
</reference>
<dbReference type="EMBL" id="FRBR01000018">
    <property type="protein sequence ID" value="SHM47276.1"/>
    <property type="molecule type" value="Genomic_DNA"/>
</dbReference>
<evidence type="ECO:0000313" key="3">
    <source>
        <dbReference type="Proteomes" id="UP000183974"/>
    </source>
</evidence>
<keyword evidence="1" id="KW-0732">Signal</keyword>
<evidence type="ECO:0000256" key="1">
    <source>
        <dbReference type="SAM" id="SignalP"/>
    </source>
</evidence>
<gene>
    <name evidence="2" type="ORF">SAMN05444398_1186</name>
</gene>
<feature type="chain" id="PRO_5012387374" description="DUF5666 domain-containing protein" evidence="1">
    <location>
        <begin position="24"/>
        <end position="213"/>
    </location>
</feature>